<gene>
    <name evidence="1" type="ORF">VT99_11393</name>
</gene>
<protein>
    <submittedName>
        <fullName evidence="1">Long-chain-fatty-acid--[acyl-carrier-protein] ligase</fullName>
        <ecNumber evidence="1">6.2.1.20</ecNumber>
    </submittedName>
</protein>
<comment type="caution">
    <text evidence="1">The sequence shown here is derived from an EMBL/GenBank/DDBJ whole genome shotgun (WGS) entry which is preliminary data.</text>
</comment>
<dbReference type="InterPro" id="IPR045851">
    <property type="entry name" value="AMP-bd_C_sf"/>
</dbReference>
<reference evidence="1 2" key="1">
    <citation type="submission" date="2017-01" db="EMBL/GenBank/DDBJ databases">
        <title>The cable genome- insights into the physiology and evolution of filamentous bacteria capable of sulfide oxidation via long distance electron transfer.</title>
        <authorList>
            <person name="Schreiber L."/>
            <person name="Bjerg J.T."/>
            <person name="Boggild A."/>
            <person name="Van De Vossenberg J."/>
            <person name="Meysman F."/>
            <person name="Nielsen L.P."/>
            <person name="Schramm A."/>
            <person name="Kjeldsen K.U."/>
        </authorList>
    </citation>
    <scope>NUCLEOTIDE SEQUENCE [LARGE SCALE GENOMIC DNA]</scope>
    <source>
        <strain evidence="1">A2</strain>
    </source>
</reference>
<accession>A0A3S3UB88</accession>
<sequence length="116" mass="12788">MFERDGMLVFAGRLKRFVKMGGEMISLPAIEQVLEAHYPTGDGPVLAVAATADEHHPELVLLTVLETDRQEANQAIRDAGLSPLHNIRIVRRVEEIPLLGTGKTDYTTISGIVNRQ</sequence>
<dbReference type="Proteomes" id="UP000286862">
    <property type="component" value="Unassembled WGS sequence"/>
</dbReference>
<organism evidence="1 2">
    <name type="scientific">Candidatus Electrothrix marina</name>
    <dbReference type="NCBI Taxonomy" id="1859130"/>
    <lineage>
        <taxon>Bacteria</taxon>
        <taxon>Pseudomonadati</taxon>
        <taxon>Thermodesulfobacteriota</taxon>
        <taxon>Desulfobulbia</taxon>
        <taxon>Desulfobulbales</taxon>
        <taxon>Desulfobulbaceae</taxon>
        <taxon>Candidatus Electrothrix</taxon>
    </lineage>
</organism>
<evidence type="ECO:0000313" key="1">
    <source>
        <dbReference type="EMBL" id="RWX47868.1"/>
    </source>
</evidence>
<dbReference type="Gene3D" id="3.30.300.30">
    <property type="match status" value="1"/>
</dbReference>
<dbReference type="EC" id="6.2.1.20" evidence="1"/>
<evidence type="ECO:0000313" key="2">
    <source>
        <dbReference type="Proteomes" id="UP000286862"/>
    </source>
</evidence>
<keyword evidence="1" id="KW-0436">Ligase</keyword>
<dbReference type="EMBL" id="MTKQ01000139">
    <property type="protein sequence ID" value="RWX47868.1"/>
    <property type="molecule type" value="Genomic_DNA"/>
</dbReference>
<proteinExistence type="predicted"/>
<dbReference type="GO" id="GO:0008922">
    <property type="term" value="F:long-chain fatty acid [acyl-carrier-protein] ligase activity"/>
    <property type="evidence" value="ECO:0007669"/>
    <property type="project" value="UniProtKB-EC"/>
</dbReference>
<name>A0A3S3UB88_9BACT</name>
<dbReference type="SUPFAM" id="SSF56801">
    <property type="entry name" value="Acetyl-CoA synthetase-like"/>
    <property type="match status" value="1"/>
</dbReference>
<dbReference type="AlphaFoldDB" id="A0A3S3UB88"/>